<proteinExistence type="inferred from homology"/>
<dbReference type="PANTHER" id="PTHR43153">
    <property type="entry name" value="ELECTRON TRANSFER FLAVOPROTEIN ALPHA"/>
    <property type="match status" value="1"/>
</dbReference>
<keyword evidence="2" id="KW-0813">Transport</keyword>
<dbReference type="Pfam" id="PF00766">
    <property type="entry name" value="ETF_alpha"/>
    <property type="match status" value="1"/>
</dbReference>
<evidence type="ECO:0000313" key="4">
    <source>
        <dbReference type="EMBL" id="GAB1251628.1"/>
    </source>
</evidence>
<name>A0ABQ0E1P2_9PORP</name>
<protein>
    <submittedName>
        <fullName evidence="4">Electron transfer flavoprotein subunit alpha/FixB family protein</fullName>
    </submittedName>
</protein>
<dbReference type="Gene3D" id="3.40.50.1220">
    <property type="entry name" value="TPP-binding domain"/>
    <property type="match status" value="1"/>
</dbReference>
<dbReference type="SMART" id="SM00893">
    <property type="entry name" value="ETF"/>
    <property type="match status" value="1"/>
</dbReference>
<dbReference type="PIRSF" id="PIRSF000089">
    <property type="entry name" value="Electra_flavoP_a"/>
    <property type="match status" value="1"/>
</dbReference>
<dbReference type="PANTHER" id="PTHR43153:SF1">
    <property type="entry name" value="ELECTRON TRANSFER FLAVOPROTEIN SUBUNIT ALPHA, MITOCHONDRIAL"/>
    <property type="match status" value="1"/>
</dbReference>
<dbReference type="InterPro" id="IPR033947">
    <property type="entry name" value="ETF_alpha_N"/>
</dbReference>
<dbReference type="SUPFAM" id="SSF52402">
    <property type="entry name" value="Adenine nucleotide alpha hydrolases-like"/>
    <property type="match status" value="1"/>
</dbReference>
<dbReference type="InterPro" id="IPR014729">
    <property type="entry name" value="Rossmann-like_a/b/a_fold"/>
</dbReference>
<dbReference type="InterPro" id="IPR014731">
    <property type="entry name" value="ETF_asu_C"/>
</dbReference>
<feature type="domain" description="Electron transfer flavoprotein alpha/beta-subunit N-terminal" evidence="3">
    <location>
        <begin position="9"/>
        <end position="201"/>
    </location>
</feature>
<evidence type="ECO:0000313" key="5">
    <source>
        <dbReference type="Proteomes" id="UP001628220"/>
    </source>
</evidence>
<dbReference type="RefSeq" id="WP_411915431.1">
    <property type="nucleotide sequence ID" value="NZ_BAAFSF010000001.1"/>
</dbReference>
<keyword evidence="5" id="KW-1185">Reference proteome</keyword>
<keyword evidence="2" id="KW-0249">Electron transport</keyword>
<dbReference type="EMBL" id="BAAFSF010000001">
    <property type="protein sequence ID" value="GAB1251628.1"/>
    <property type="molecule type" value="Genomic_DNA"/>
</dbReference>
<evidence type="ECO:0000256" key="2">
    <source>
        <dbReference type="ARBA" id="ARBA00022982"/>
    </source>
</evidence>
<comment type="similarity">
    <text evidence="1">Belongs to the ETF alpha-subunit/FixB family.</text>
</comment>
<accession>A0ABQ0E1P2</accession>
<dbReference type="SUPFAM" id="SSF52467">
    <property type="entry name" value="DHS-like NAD/FAD-binding domain"/>
    <property type="match status" value="1"/>
</dbReference>
<dbReference type="InterPro" id="IPR029035">
    <property type="entry name" value="DHS-like_NAD/FAD-binding_dom"/>
</dbReference>
<organism evidence="4 5">
    <name type="scientific">Porphyromonas miyakawae</name>
    <dbReference type="NCBI Taxonomy" id="3137470"/>
    <lineage>
        <taxon>Bacteria</taxon>
        <taxon>Pseudomonadati</taxon>
        <taxon>Bacteroidota</taxon>
        <taxon>Bacteroidia</taxon>
        <taxon>Bacteroidales</taxon>
        <taxon>Porphyromonadaceae</taxon>
        <taxon>Porphyromonas</taxon>
    </lineage>
</organism>
<dbReference type="Pfam" id="PF01012">
    <property type="entry name" value="ETF"/>
    <property type="match status" value="1"/>
</dbReference>
<dbReference type="CDD" id="cd01715">
    <property type="entry name" value="ETF_alpha"/>
    <property type="match status" value="1"/>
</dbReference>
<dbReference type="InterPro" id="IPR001308">
    <property type="entry name" value="ETF_a/FixB"/>
</dbReference>
<evidence type="ECO:0000259" key="3">
    <source>
        <dbReference type="SMART" id="SM00893"/>
    </source>
</evidence>
<gene>
    <name evidence="4" type="ORF">Tsumi_07320</name>
</gene>
<sequence>MDKEQYKGILVFSEQRGGVIQNVAFELLGKATELAQSINEKVTALLCGYGVTPLADELIAAGADRVIVVDNELLKDYLTEPYAQAVSHVINTIKPEIFLLGATTIGRDLGPRLSARMHTGLTADCTSLDINEERNLMMTRPAFGGNLMATIVCKDHRPQMSTVRPGVMRRKPSDPTRKGEIQKIEVPFDVSKSHVRLVRRELETKNMVDITEANVLVSGGRGVGTHGGFEKLQELAKVIQGEVSSSRAMVDAGVIGHERQVGQTGKTVRPDVYFAIGISGAIQHLAGMEESDYIIAINKDKFAPIFQVADLGVVGDLHKIVPLLTERLRSELSKKNAQ</sequence>
<dbReference type="Gene3D" id="3.40.50.620">
    <property type="entry name" value="HUPs"/>
    <property type="match status" value="1"/>
</dbReference>
<evidence type="ECO:0000256" key="1">
    <source>
        <dbReference type="ARBA" id="ARBA00005817"/>
    </source>
</evidence>
<dbReference type="InterPro" id="IPR014730">
    <property type="entry name" value="ETF_a/b_N"/>
</dbReference>
<reference evidence="4 5" key="1">
    <citation type="journal article" date="2025" name="Int. J. Syst. Evol. Microbiol.">
        <title>Desulfovibrio falkowii sp. nov., Porphyromonas miyakawae sp. nov., Mediterraneibacter flintii sp. nov. and Owariibacterium komagatae gen. nov., sp. nov., isolated from human faeces.</title>
        <authorList>
            <person name="Hamaguchi T."/>
            <person name="Ohara M."/>
            <person name="Hisatomi A."/>
            <person name="Sekiguchi K."/>
            <person name="Takeda J.I."/>
            <person name="Ueyama J."/>
            <person name="Ito M."/>
            <person name="Nishiwaki H."/>
            <person name="Ogi T."/>
            <person name="Hirayama M."/>
            <person name="Ohkuma M."/>
            <person name="Sakamoto M."/>
            <person name="Ohno K."/>
        </authorList>
    </citation>
    <scope>NUCLEOTIDE SEQUENCE [LARGE SCALE GENOMIC DNA]</scope>
    <source>
        <strain evidence="4 5">13CB11C</strain>
    </source>
</reference>
<comment type="caution">
    <text evidence="4">The sequence shown here is derived from an EMBL/GenBank/DDBJ whole genome shotgun (WGS) entry which is preliminary data.</text>
</comment>
<dbReference type="Proteomes" id="UP001628220">
    <property type="component" value="Unassembled WGS sequence"/>
</dbReference>